<organism evidence="2 3">
    <name type="scientific">Taxus chinensis</name>
    <name type="common">Chinese yew</name>
    <name type="synonym">Taxus wallichiana var. chinensis</name>
    <dbReference type="NCBI Taxonomy" id="29808"/>
    <lineage>
        <taxon>Eukaryota</taxon>
        <taxon>Viridiplantae</taxon>
        <taxon>Streptophyta</taxon>
        <taxon>Embryophyta</taxon>
        <taxon>Tracheophyta</taxon>
        <taxon>Spermatophyta</taxon>
        <taxon>Pinopsida</taxon>
        <taxon>Pinidae</taxon>
        <taxon>Conifers II</taxon>
        <taxon>Cupressales</taxon>
        <taxon>Taxaceae</taxon>
        <taxon>Taxus</taxon>
    </lineage>
</organism>
<dbReference type="EMBL" id="JAHRHJ020003813">
    <property type="protein sequence ID" value="KAH9288115.1"/>
    <property type="molecule type" value="Genomic_DNA"/>
</dbReference>
<evidence type="ECO:0000256" key="1">
    <source>
        <dbReference type="SAM" id="MobiDB-lite"/>
    </source>
</evidence>
<sequence>SKESTPNSPTLPENVEEPNDEEMKDGEEGKKEADETTTKTAQDIAEQAMNLEIQVPKG</sequence>
<feature type="region of interest" description="Disordered" evidence="1">
    <location>
        <begin position="1"/>
        <end position="39"/>
    </location>
</feature>
<proteinExistence type="predicted"/>
<feature type="non-terminal residue" evidence="2">
    <location>
        <position position="58"/>
    </location>
</feature>
<feature type="non-terminal residue" evidence="2">
    <location>
        <position position="1"/>
    </location>
</feature>
<keyword evidence="3" id="KW-1185">Reference proteome</keyword>
<feature type="compositionally biased region" description="Polar residues" evidence="1">
    <location>
        <begin position="1"/>
        <end position="11"/>
    </location>
</feature>
<name>A0AA38F335_TAXCH</name>
<feature type="compositionally biased region" description="Acidic residues" evidence="1">
    <location>
        <begin position="14"/>
        <end position="25"/>
    </location>
</feature>
<feature type="compositionally biased region" description="Basic and acidic residues" evidence="1">
    <location>
        <begin position="26"/>
        <end position="37"/>
    </location>
</feature>
<protein>
    <submittedName>
        <fullName evidence="2">Uncharacterized protein</fullName>
    </submittedName>
</protein>
<dbReference type="AlphaFoldDB" id="A0AA38F335"/>
<accession>A0AA38F335</accession>
<reference evidence="2 3" key="1">
    <citation type="journal article" date="2021" name="Nat. Plants">
        <title>The Taxus genome provides insights into paclitaxel biosynthesis.</title>
        <authorList>
            <person name="Xiong X."/>
            <person name="Gou J."/>
            <person name="Liao Q."/>
            <person name="Li Y."/>
            <person name="Zhou Q."/>
            <person name="Bi G."/>
            <person name="Li C."/>
            <person name="Du R."/>
            <person name="Wang X."/>
            <person name="Sun T."/>
            <person name="Guo L."/>
            <person name="Liang H."/>
            <person name="Lu P."/>
            <person name="Wu Y."/>
            <person name="Zhang Z."/>
            <person name="Ro D.K."/>
            <person name="Shang Y."/>
            <person name="Huang S."/>
            <person name="Yan J."/>
        </authorList>
    </citation>
    <scope>NUCLEOTIDE SEQUENCE [LARGE SCALE GENOMIC DNA]</scope>
    <source>
        <strain evidence="2">Ta-2019</strain>
    </source>
</reference>
<evidence type="ECO:0000313" key="3">
    <source>
        <dbReference type="Proteomes" id="UP000824469"/>
    </source>
</evidence>
<evidence type="ECO:0000313" key="2">
    <source>
        <dbReference type="EMBL" id="KAH9288115.1"/>
    </source>
</evidence>
<comment type="caution">
    <text evidence="2">The sequence shown here is derived from an EMBL/GenBank/DDBJ whole genome shotgun (WGS) entry which is preliminary data.</text>
</comment>
<gene>
    <name evidence="2" type="ORF">KI387_032232</name>
</gene>
<dbReference type="Proteomes" id="UP000824469">
    <property type="component" value="Unassembled WGS sequence"/>
</dbReference>